<reference evidence="1 2" key="1">
    <citation type="submission" date="2016-10" db="EMBL/GenBank/DDBJ databases">
        <authorList>
            <person name="de Groot N.N."/>
        </authorList>
    </citation>
    <scope>NUCLEOTIDE SEQUENCE [LARGE SCALE GENOMIC DNA]</scope>
    <source>
        <strain evidence="1 2">CGMCC 1.10457</strain>
    </source>
</reference>
<organism evidence="1 2">
    <name type="scientific">Halomicrobium zhouii</name>
    <dbReference type="NCBI Taxonomy" id="767519"/>
    <lineage>
        <taxon>Archaea</taxon>
        <taxon>Methanobacteriati</taxon>
        <taxon>Methanobacteriota</taxon>
        <taxon>Stenosarchaea group</taxon>
        <taxon>Halobacteria</taxon>
        <taxon>Halobacteriales</taxon>
        <taxon>Haloarculaceae</taxon>
        <taxon>Halomicrobium</taxon>
    </lineage>
</organism>
<name>A0A1I6KLH4_9EURY</name>
<gene>
    <name evidence="1" type="ORF">SAMN05216559_1004</name>
</gene>
<dbReference type="OrthoDB" id="213744at2157"/>
<sequence>MTDELPDAVAQAFDHHDAYERTEDGSYRLTTTVFDGRVTAEDAEEWRTSYTVTVRAPTLHAATEDDVGDAVADGWFETLELRLEDAPKATRADVELDAFSVERDGEDVVTTYEFTLGSADRAADVAKAFVEYVEGTYVEGIVPGYSYEGKVADLVSDASSGGGEGEVGGTPL</sequence>
<dbReference type="AlphaFoldDB" id="A0A1I6KLH4"/>
<evidence type="ECO:0000313" key="2">
    <source>
        <dbReference type="Proteomes" id="UP000199062"/>
    </source>
</evidence>
<dbReference type="RefSeq" id="WP_089814449.1">
    <property type="nucleotide sequence ID" value="NZ_FOZK01000001.1"/>
</dbReference>
<protein>
    <submittedName>
        <fullName evidence="1">Uncharacterized protein</fullName>
    </submittedName>
</protein>
<dbReference type="InterPro" id="IPR043851">
    <property type="entry name" value="DUF5813"/>
</dbReference>
<accession>A0A1I6KLH4</accession>
<dbReference type="Proteomes" id="UP000199062">
    <property type="component" value="Unassembled WGS sequence"/>
</dbReference>
<evidence type="ECO:0000313" key="1">
    <source>
        <dbReference type="EMBL" id="SFR92049.1"/>
    </source>
</evidence>
<dbReference type="Pfam" id="PF19130">
    <property type="entry name" value="DUF5813"/>
    <property type="match status" value="1"/>
</dbReference>
<keyword evidence="2" id="KW-1185">Reference proteome</keyword>
<proteinExistence type="predicted"/>
<dbReference type="EMBL" id="FOZK01000001">
    <property type="protein sequence ID" value="SFR92049.1"/>
    <property type="molecule type" value="Genomic_DNA"/>
</dbReference>